<organism evidence="1 2">
    <name type="scientific">Tistrella mobilis</name>
    <dbReference type="NCBI Taxonomy" id="171437"/>
    <lineage>
        <taxon>Bacteria</taxon>
        <taxon>Pseudomonadati</taxon>
        <taxon>Pseudomonadota</taxon>
        <taxon>Alphaproteobacteria</taxon>
        <taxon>Geminicoccales</taxon>
        <taxon>Geminicoccaceae</taxon>
        <taxon>Tistrella</taxon>
    </lineage>
</organism>
<feature type="non-terminal residue" evidence="1">
    <location>
        <position position="104"/>
    </location>
</feature>
<dbReference type="EMBL" id="DMAI01000396">
    <property type="protein sequence ID" value="HAE50561.1"/>
    <property type="molecule type" value="Genomic_DNA"/>
</dbReference>
<sequence>MMPRLTAFARLRRIVPALLVCLLLLTTVAVAPLQAQTLPGLPSTGSGSADAAASDGQAEVDALIKLLEDPEGREKLIERLKAAETPATPAEGEELAAELVMPFL</sequence>
<evidence type="ECO:0000313" key="1">
    <source>
        <dbReference type="EMBL" id="HAE50561.1"/>
    </source>
</evidence>
<proteinExistence type="predicted"/>
<protein>
    <recommendedName>
        <fullName evidence="3">Mechanosensitive ion channel protein</fullName>
    </recommendedName>
</protein>
<evidence type="ECO:0000313" key="2">
    <source>
        <dbReference type="Proteomes" id="UP000257706"/>
    </source>
</evidence>
<dbReference type="AlphaFoldDB" id="A0A3B9IRS6"/>
<accession>A0A3B9IRS6</accession>
<reference evidence="1 2" key="1">
    <citation type="journal article" date="2018" name="Nat. Biotechnol.">
        <title>A standardized bacterial taxonomy based on genome phylogeny substantially revises the tree of life.</title>
        <authorList>
            <person name="Parks D.H."/>
            <person name="Chuvochina M."/>
            <person name="Waite D.W."/>
            <person name="Rinke C."/>
            <person name="Skarshewski A."/>
            <person name="Chaumeil P.A."/>
            <person name="Hugenholtz P."/>
        </authorList>
    </citation>
    <scope>NUCLEOTIDE SEQUENCE [LARGE SCALE GENOMIC DNA]</scope>
    <source>
        <strain evidence="1">UBA8739</strain>
    </source>
</reference>
<name>A0A3B9IRS6_9PROT</name>
<comment type="caution">
    <text evidence="1">The sequence shown here is derived from an EMBL/GenBank/DDBJ whole genome shotgun (WGS) entry which is preliminary data.</text>
</comment>
<dbReference type="Proteomes" id="UP000257706">
    <property type="component" value="Unassembled WGS sequence"/>
</dbReference>
<gene>
    <name evidence="1" type="ORF">DCK97_24410</name>
</gene>
<evidence type="ECO:0008006" key="3">
    <source>
        <dbReference type="Google" id="ProtNLM"/>
    </source>
</evidence>